<dbReference type="PANTHER" id="PTHR47436:SF1">
    <property type="entry name" value="SET DOMAIN-CONTAINING PROTEIN"/>
    <property type="match status" value="1"/>
</dbReference>
<keyword evidence="9" id="KW-1185">Reference proteome</keyword>
<name>A0AAN7QFR0_9MYRT</name>
<dbReference type="InterPro" id="IPR046341">
    <property type="entry name" value="SET_dom_sf"/>
</dbReference>
<evidence type="ECO:0000256" key="2">
    <source>
        <dbReference type="ARBA" id="ARBA00022771"/>
    </source>
</evidence>
<dbReference type="GO" id="GO:0008168">
    <property type="term" value="F:methyltransferase activity"/>
    <property type="evidence" value="ECO:0007669"/>
    <property type="project" value="InterPro"/>
</dbReference>
<protein>
    <recommendedName>
        <fullName evidence="10">Histone-lysine N-methyltransferase ATXR2</fullName>
    </recommendedName>
</protein>
<evidence type="ECO:0000259" key="7">
    <source>
        <dbReference type="PROSITE" id="PS50865"/>
    </source>
</evidence>
<evidence type="ECO:0008006" key="10">
    <source>
        <dbReference type="Google" id="ProtNLM"/>
    </source>
</evidence>
<dbReference type="Gene3D" id="6.10.140.2220">
    <property type="match status" value="1"/>
</dbReference>
<keyword evidence="1" id="KW-0479">Metal-binding</keyword>
<accession>A0AAN7QFR0</accession>
<dbReference type="PROSITE" id="PS50280">
    <property type="entry name" value="SET"/>
    <property type="match status" value="1"/>
</dbReference>
<keyword evidence="2 4" id="KW-0863">Zinc-finger</keyword>
<dbReference type="Proteomes" id="UP001345219">
    <property type="component" value="Chromosome 7"/>
</dbReference>
<dbReference type="SUPFAM" id="SSF82199">
    <property type="entry name" value="SET domain"/>
    <property type="match status" value="1"/>
</dbReference>
<dbReference type="Pfam" id="PF00856">
    <property type="entry name" value="SET"/>
    <property type="match status" value="1"/>
</dbReference>
<dbReference type="PROSITE" id="PS50865">
    <property type="entry name" value="ZF_MYND_2"/>
    <property type="match status" value="1"/>
</dbReference>
<dbReference type="Gene3D" id="2.170.270.10">
    <property type="entry name" value="SET domain"/>
    <property type="match status" value="1"/>
</dbReference>
<dbReference type="InterPro" id="IPR001214">
    <property type="entry name" value="SET_dom"/>
</dbReference>
<feature type="region of interest" description="Disordered" evidence="5">
    <location>
        <begin position="130"/>
        <end position="162"/>
    </location>
</feature>
<dbReference type="InterPro" id="IPR002893">
    <property type="entry name" value="Znf_MYND"/>
</dbReference>
<dbReference type="InterPro" id="IPR044237">
    <property type="entry name" value="ATXR2-like"/>
</dbReference>
<dbReference type="PANTHER" id="PTHR47436">
    <property type="entry name" value="HISTONE-LYSINE N-METHYLTRANSFERASE ATXR2"/>
    <property type="match status" value="1"/>
</dbReference>
<evidence type="ECO:0000256" key="1">
    <source>
        <dbReference type="ARBA" id="ARBA00022723"/>
    </source>
</evidence>
<gene>
    <name evidence="8" type="ORF">SAY87_008158</name>
</gene>
<dbReference type="AlphaFoldDB" id="A0AAN7QFR0"/>
<evidence type="ECO:0000313" key="8">
    <source>
        <dbReference type="EMBL" id="KAK4766516.1"/>
    </source>
</evidence>
<dbReference type="CDD" id="cd20071">
    <property type="entry name" value="SET_SMYD"/>
    <property type="match status" value="1"/>
</dbReference>
<evidence type="ECO:0000256" key="5">
    <source>
        <dbReference type="SAM" id="MobiDB-lite"/>
    </source>
</evidence>
<feature type="domain" description="SET" evidence="6">
    <location>
        <begin position="33"/>
        <end position="462"/>
    </location>
</feature>
<evidence type="ECO:0000256" key="4">
    <source>
        <dbReference type="PROSITE-ProRule" id="PRU00134"/>
    </source>
</evidence>
<reference evidence="8 9" key="1">
    <citation type="journal article" date="2023" name="Hortic Res">
        <title>Pangenome of water caltrop reveals structural variations and asymmetric subgenome divergence after allopolyploidization.</title>
        <authorList>
            <person name="Zhang X."/>
            <person name="Chen Y."/>
            <person name="Wang L."/>
            <person name="Yuan Y."/>
            <person name="Fang M."/>
            <person name="Shi L."/>
            <person name="Lu R."/>
            <person name="Comes H.P."/>
            <person name="Ma Y."/>
            <person name="Chen Y."/>
            <person name="Huang G."/>
            <person name="Zhou Y."/>
            <person name="Zheng Z."/>
            <person name="Qiu Y."/>
        </authorList>
    </citation>
    <scope>NUCLEOTIDE SEQUENCE [LARGE SCALE GENOMIC DNA]</scope>
    <source>
        <tissue evidence="8">Roots</tissue>
    </source>
</reference>
<evidence type="ECO:0000256" key="3">
    <source>
        <dbReference type="ARBA" id="ARBA00022833"/>
    </source>
</evidence>
<dbReference type="EMBL" id="JAXIOK010000007">
    <property type="protein sequence ID" value="KAK4766516.1"/>
    <property type="molecule type" value="Genomic_DNA"/>
</dbReference>
<keyword evidence="3" id="KW-0862">Zinc</keyword>
<comment type="caution">
    <text evidence="8">The sequence shown here is derived from an EMBL/GenBank/DDBJ whole genome shotgun (WGS) entry which is preliminary data.</text>
</comment>
<evidence type="ECO:0000259" key="6">
    <source>
        <dbReference type="PROSITE" id="PS50280"/>
    </source>
</evidence>
<sequence>MEINCPFDELYAAEISALLKPPPLPQVQEYFDQLLESRQCRGITVKHGGENGKGVYANIDYKEGELVLRDDMLFGSQHSSNKIDCLVCSFCFRFIGSVELQIGRRMFFQDLGIHPHHGCNAEMLSDLSNTQRASDSSDDEDIPYSGSYDNIETCGSSSTGEIMPLSKKTIESLMDGELILPCSEKFPLPPVVACSGDCKEAYYCSKRCADADWNSFHSLLCTGERSEASSREALLGFIKHANETNDIFLLAAKAVSFTILRYRRLTGARLNQQASPYISNNCDVSLLLEAWKPISVGHKKRWWECVALPEDVASSEECAFRMQIKDLAFESLQLLRAAIFAKECAPLFSLEIYGHIIGMFELNNLDLVVASPVEDYFLYIDDLPSYKKEEAEKVTKPILDALGEEYSANCEGSAFFPLQSCMNHSCLPNAKAFKRDEDRDGRAIIIAQRPICRGEEVTISYIDEDLTFQERQAALADYGFTCRCSRCQEDV</sequence>
<feature type="compositionally biased region" description="Polar residues" evidence="5">
    <location>
        <begin position="147"/>
        <end position="160"/>
    </location>
</feature>
<dbReference type="GO" id="GO:0008270">
    <property type="term" value="F:zinc ion binding"/>
    <property type="evidence" value="ECO:0007669"/>
    <property type="project" value="UniProtKB-KW"/>
</dbReference>
<feature type="domain" description="MYND-type" evidence="7">
    <location>
        <begin position="179"/>
        <end position="221"/>
    </location>
</feature>
<proteinExistence type="predicted"/>
<dbReference type="Pfam" id="PF01753">
    <property type="entry name" value="zf-MYND"/>
    <property type="match status" value="1"/>
</dbReference>
<evidence type="ECO:0000313" key="9">
    <source>
        <dbReference type="Proteomes" id="UP001345219"/>
    </source>
</evidence>
<dbReference type="SUPFAM" id="SSF144232">
    <property type="entry name" value="HIT/MYND zinc finger-like"/>
    <property type="match status" value="1"/>
</dbReference>
<organism evidence="8 9">
    <name type="scientific">Trapa incisa</name>
    <dbReference type="NCBI Taxonomy" id="236973"/>
    <lineage>
        <taxon>Eukaryota</taxon>
        <taxon>Viridiplantae</taxon>
        <taxon>Streptophyta</taxon>
        <taxon>Embryophyta</taxon>
        <taxon>Tracheophyta</taxon>
        <taxon>Spermatophyta</taxon>
        <taxon>Magnoliopsida</taxon>
        <taxon>eudicotyledons</taxon>
        <taxon>Gunneridae</taxon>
        <taxon>Pentapetalae</taxon>
        <taxon>rosids</taxon>
        <taxon>malvids</taxon>
        <taxon>Myrtales</taxon>
        <taxon>Lythraceae</taxon>
        <taxon>Trapa</taxon>
    </lineage>
</organism>